<dbReference type="Proteomes" id="UP000616885">
    <property type="component" value="Unassembled WGS sequence"/>
</dbReference>
<reference evidence="1" key="1">
    <citation type="submission" date="2020-10" db="EMBL/GenBank/DDBJ databases">
        <title>High-Quality Genome Resource of Clonostachys rosea strain S41 by Oxford Nanopore Long-Read Sequencing.</title>
        <authorList>
            <person name="Wang H."/>
        </authorList>
    </citation>
    <scope>NUCLEOTIDE SEQUENCE</scope>
    <source>
        <strain evidence="1">S41</strain>
    </source>
</reference>
<proteinExistence type="predicted"/>
<name>A0A8H7MYZ3_BIOOC</name>
<gene>
    <name evidence="1" type="ORF">IM811_004291</name>
</gene>
<comment type="caution">
    <text evidence="1">The sequence shown here is derived from an EMBL/GenBank/DDBJ whole genome shotgun (WGS) entry which is preliminary data.</text>
</comment>
<evidence type="ECO:0000313" key="1">
    <source>
        <dbReference type="EMBL" id="KAF9745990.1"/>
    </source>
</evidence>
<organism evidence="1 2">
    <name type="scientific">Bionectria ochroleuca</name>
    <name type="common">Gliocladium roseum</name>
    <dbReference type="NCBI Taxonomy" id="29856"/>
    <lineage>
        <taxon>Eukaryota</taxon>
        <taxon>Fungi</taxon>
        <taxon>Dikarya</taxon>
        <taxon>Ascomycota</taxon>
        <taxon>Pezizomycotina</taxon>
        <taxon>Sordariomycetes</taxon>
        <taxon>Hypocreomycetidae</taxon>
        <taxon>Hypocreales</taxon>
        <taxon>Bionectriaceae</taxon>
        <taxon>Clonostachys</taxon>
    </lineage>
</organism>
<sequence>MEVDLLVLAGKILEAKTNWQLGPAREKCANGEGRELPQLRQQIDDELRIVALIALIALIRGIDNDGNDHGLLGRTQGQHNELVRLLFQRLVLDAWVCFGG</sequence>
<evidence type="ECO:0000313" key="2">
    <source>
        <dbReference type="Proteomes" id="UP000616885"/>
    </source>
</evidence>
<accession>A0A8H7MYZ3</accession>
<dbReference type="AlphaFoldDB" id="A0A8H7MYZ3"/>
<dbReference type="EMBL" id="JADCTT010000012">
    <property type="protein sequence ID" value="KAF9745990.1"/>
    <property type="molecule type" value="Genomic_DNA"/>
</dbReference>
<protein>
    <submittedName>
        <fullName evidence="1">Uncharacterized protein</fullName>
    </submittedName>
</protein>